<protein>
    <submittedName>
        <fullName evidence="6">FAD-binding oxidoreductase</fullName>
    </submittedName>
</protein>
<dbReference type="PANTHER" id="PTHR43762">
    <property type="entry name" value="L-GULONOLACTONE OXIDASE"/>
    <property type="match status" value="1"/>
</dbReference>
<dbReference type="PANTHER" id="PTHR43762:SF1">
    <property type="entry name" value="D-ARABINONO-1,4-LACTONE OXIDASE"/>
    <property type="match status" value="1"/>
</dbReference>
<evidence type="ECO:0000313" key="6">
    <source>
        <dbReference type="EMBL" id="TYS50396.1"/>
    </source>
</evidence>
<dbReference type="InterPro" id="IPR016166">
    <property type="entry name" value="FAD-bd_PCMH"/>
</dbReference>
<evidence type="ECO:0000256" key="4">
    <source>
        <dbReference type="SAM" id="Phobius"/>
    </source>
</evidence>
<dbReference type="InterPro" id="IPR016164">
    <property type="entry name" value="FAD-linked_Oxase-like_C"/>
</dbReference>
<evidence type="ECO:0000256" key="2">
    <source>
        <dbReference type="ARBA" id="ARBA00022827"/>
    </source>
</evidence>
<dbReference type="GO" id="GO:0071949">
    <property type="term" value="F:FAD binding"/>
    <property type="evidence" value="ECO:0007669"/>
    <property type="project" value="InterPro"/>
</dbReference>
<dbReference type="Pfam" id="PF01565">
    <property type="entry name" value="FAD_binding_4"/>
    <property type="match status" value="1"/>
</dbReference>
<keyword evidence="3" id="KW-0560">Oxidoreductase</keyword>
<dbReference type="PROSITE" id="PS51387">
    <property type="entry name" value="FAD_PCMH"/>
    <property type="match status" value="1"/>
</dbReference>
<feature type="domain" description="FAD-binding PCMH-type" evidence="5">
    <location>
        <begin position="51"/>
        <end position="222"/>
    </location>
</feature>
<evidence type="ECO:0000256" key="1">
    <source>
        <dbReference type="ARBA" id="ARBA00022630"/>
    </source>
</evidence>
<evidence type="ECO:0000256" key="3">
    <source>
        <dbReference type="ARBA" id="ARBA00023002"/>
    </source>
</evidence>
<dbReference type="GO" id="GO:0003885">
    <property type="term" value="F:D-arabinono-1,4-lactone oxidase activity"/>
    <property type="evidence" value="ECO:0007669"/>
    <property type="project" value="InterPro"/>
</dbReference>
<keyword evidence="2" id="KW-0274">FAD</keyword>
<organism evidence="6 7">
    <name type="scientific">Bacillus infantis</name>
    <dbReference type="NCBI Taxonomy" id="324767"/>
    <lineage>
        <taxon>Bacteria</taxon>
        <taxon>Bacillati</taxon>
        <taxon>Bacillota</taxon>
        <taxon>Bacilli</taxon>
        <taxon>Bacillales</taxon>
        <taxon>Bacillaceae</taxon>
        <taxon>Bacillus</taxon>
    </lineage>
</organism>
<keyword evidence="4" id="KW-0812">Transmembrane</keyword>
<dbReference type="GO" id="GO:0016020">
    <property type="term" value="C:membrane"/>
    <property type="evidence" value="ECO:0007669"/>
    <property type="project" value="InterPro"/>
</dbReference>
<dbReference type="Gene3D" id="3.30.465.10">
    <property type="match status" value="1"/>
</dbReference>
<dbReference type="InterPro" id="IPR007173">
    <property type="entry name" value="ALO_C"/>
</dbReference>
<dbReference type="InterPro" id="IPR016169">
    <property type="entry name" value="FAD-bd_PCMH_sub2"/>
</dbReference>
<gene>
    <name evidence="6" type="ORF">FZD51_07610</name>
</gene>
<evidence type="ECO:0000313" key="7">
    <source>
        <dbReference type="Proteomes" id="UP000322139"/>
    </source>
</evidence>
<keyword evidence="4" id="KW-1133">Transmembrane helix</keyword>
<dbReference type="RefSeq" id="WP_148974198.1">
    <property type="nucleotide sequence ID" value="NZ_VTER01000003.1"/>
</dbReference>
<dbReference type="SUPFAM" id="SSF56176">
    <property type="entry name" value="FAD-binding/transporter-associated domain-like"/>
    <property type="match status" value="1"/>
</dbReference>
<dbReference type="AlphaFoldDB" id="A0A5D4RKR8"/>
<dbReference type="SUPFAM" id="SSF55103">
    <property type="entry name" value="FAD-linked oxidases, C-terminal domain"/>
    <property type="match status" value="1"/>
</dbReference>
<dbReference type="EMBL" id="VTER01000003">
    <property type="protein sequence ID" value="TYS50396.1"/>
    <property type="molecule type" value="Genomic_DNA"/>
</dbReference>
<sequence>MKSINGLIKSPWFLGSIVCLFLLWILFSIPIETRKYGLTQSALATDYTGLLPERIERVVEADDRHELQRIVKEANKNGRHISIAGLQHSQGGHTYYRDGVVMDMRSFNKILEINKEAKTVKVESGASWEDVQEAVKDDGLALKVTQSQSIFTIGGSLSVNAHGRDIRFGPMAGTVREMTVLTPDGDIKTVTKDDSEEWMKYMFGGYGLFGVILDVTLELTEDEVYTIHTEELKTDEYESYFTNLLNHDNTAMHYARVSVAPGTFLDEMYVVDYNHTGRQDRAVPLKEEKGARLGKLAMDIGRQGGMWEDLFWSNQKLMARSLNGKNITRNNVMRGNSAFMEFTKPGRVEVLQEFFVPVNQYGEYMEDLKNLLPASDQGEDFKIHNITVRYAAKDDITSLNYAKEDMLGLVVLIQHGLSEEQIADAEAIIQKWTSLTLEHGGTYYLPYCHYQTKEQFRDAYPEWEQFRAEKLKRDPNEVFQNLFYDYYLKEGAAHENQE</sequence>
<accession>A0A5D4RKR8</accession>
<keyword evidence="1" id="KW-0285">Flavoprotein</keyword>
<reference evidence="6 7" key="1">
    <citation type="submission" date="2019-08" db="EMBL/GenBank/DDBJ databases">
        <title>Bacillus genomes from the desert of Cuatro Cienegas, Coahuila.</title>
        <authorList>
            <person name="Olmedo-Alvarez G."/>
        </authorList>
    </citation>
    <scope>NUCLEOTIDE SEQUENCE [LARGE SCALE GENOMIC DNA]</scope>
    <source>
        <strain evidence="6 7">CH446_14T</strain>
    </source>
</reference>
<name>A0A5D4RKR8_9BACI</name>
<comment type="caution">
    <text evidence="6">The sequence shown here is derived from an EMBL/GenBank/DDBJ whole genome shotgun (WGS) entry which is preliminary data.</text>
</comment>
<dbReference type="Proteomes" id="UP000322139">
    <property type="component" value="Unassembled WGS sequence"/>
</dbReference>
<evidence type="ECO:0000259" key="5">
    <source>
        <dbReference type="PROSITE" id="PS51387"/>
    </source>
</evidence>
<feature type="transmembrane region" description="Helical" evidence="4">
    <location>
        <begin position="12"/>
        <end position="31"/>
    </location>
</feature>
<proteinExistence type="predicted"/>
<dbReference type="Pfam" id="PF04030">
    <property type="entry name" value="ALO"/>
    <property type="match status" value="1"/>
</dbReference>
<dbReference type="InterPro" id="IPR006094">
    <property type="entry name" value="Oxid_FAD_bind_N"/>
</dbReference>
<keyword evidence="4" id="KW-0472">Membrane</keyword>
<dbReference type="InterPro" id="IPR036318">
    <property type="entry name" value="FAD-bd_PCMH-like_sf"/>
</dbReference>
<dbReference type="InterPro" id="IPR010031">
    <property type="entry name" value="FAD_lactone_oxidase-like"/>
</dbReference>